<dbReference type="Pfam" id="PF00248">
    <property type="entry name" value="Aldo_ket_red"/>
    <property type="match status" value="1"/>
</dbReference>
<protein>
    <submittedName>
        <fullName evidence="1">Uncharacterized protein</fullName>
    </submittedName>
</protein>
<dbReference type="EMBL" id="CP144053">
    <property type="protein sequence ID" value="WWD16945.1"/>
    <property type="molecule type" value="Genomic_DNA"/>
</dbReference>
<gene>
    <name evidence="1" type="ORF">CI109_101377</name>
</gene>
<dbReference type="KEGG" id="ksn:43590371"/>
<dbReference type="GeneID" id="43590371"/>
<dbReference type="RefSeq" id="XP_031859431.1">
    <property type="nucleotide sequence ID" value="XM_032006218.1"/>
</dbReference>
<dbReference type="Proteomes" id="UP000322225">
    <property type="component" value="Chromosome 3"/>
</dbReference>
<organism evidence="1 2">
    <name type="scientific">Kwoniella shandongensis</name>
    <dbReference type="NCBI Taxonomy" id="1734106"/>
    <lineage>
        <taxon>Eukaryota</taxon>
        <taxon>Fungi</taxon>
        <taxon>Dikarya</taxon>
        <taxon>Basidiomycota</taxon>
        <taxon>Agaricomycotina</taxon>
        <taxon>Tremellomycetes</taxon>
        <taxon>Tremellales</taxon>
        <taxon>Cryptococcaceae</taxon>
        <taxon>Kwoniella</taxon>
    </lineage>
</organism>
<accession>A0A5M6BUT5</accession>
<dbReference type="PANTHER" id="PTHR43147">
    <property type="entry name" value="PROTEIN TAS"/>
    <property type="match status" value="1"/>
</dbReference>
<evidence type="ECO:0000313" key="2">
    <source>
        <dbReference type="Proteomes" id="UP000322225"/>
    </source>
</evidence>
<dbReference type="SUPFAM" id="SSF51430">
    <property type="entry name" value="NAD(P)-linked oxidoreductase"/>
    <property type="match status" value="1"/>
</dbReference>
<proteinExistence type="predicted"/>
<evidence type="ECO:0000313" key="1">
    <source>
        <dbReference type="EMBL" id="WWD16945.1"/>
    </source>
</evidence>
<dbReference type="PANTHER" id="PTHR43147:SF2">
    <property type="entry name" value="NADP-DEPENDENT OXIDOREDUCTASE DOMAIN-CONTAINING PROTEIN"/>
    <property type="match status" value="1"/>
</dbReference>
<reference evidence="1" key="2">
    <citation type="submission" date="2024-01" db="EMBL/GenBank/DDBJ databases">
        <title>Comparative genomics of Cryptococcus and Kwoniella reveals pathogenesis evolution and contrasting modes of karyotype evolution via chromosome fusion or intercentromeric recombination.</title>
        <authorList>
            <person name="Coelho M.A."/>
            <person name="David-Palma M."/>
            <person name="Shea T."/>
            <person name="Bowers K."/>
            <person name="McGinley-Smith S."/>
            <person name="Mohammad A.W."/>
            <person name="Gnirke A."/>
            <person name="Yurkov A.M."/>
            <person name="Nowrousian M."/>
            <person name="Sun S."/>
            <person name="Cuomo C.A."/>
            <person name="Heitman J."/>
        </authorList>
    </citation>
    <scope>NUCLEOTIDE SEQUENCE</scope>
    <source>
        <strain evidence="1">CBS 12478</strain>
    </source>
</reference>
<dbReference type="InterPro" id="IPR036812">
    <property type="entry name" value="NAD(P)_OxRdtase_dom_sf"/>
</dbReference>
<dbReference type="InterPro" id="IPR023210">
    <property type="entry name" value="NADP_OxRdtase_dom"/>
</dbReference>
<name>A0A5M6BUT5_9TREE</name>
<dbReference type="OrthoDB" id="686384at2759"/>
<dbReference type="AlphaFoldDB" id="A0A5M6BUT5"/>
<sequence length="564" mass="62484">MSGHVSMMNDVLISQMPTSMLRSAMRSIISKDPTARQLLLQHVRERLTESPPRLPSASDLFPSDDGDLTVLETFLSTVRCYFSSHLVVECLPSLIHLVESVKAGSASWTPQSDLERTLETSASDIIQAIQALKESKSRPEGLEGSLLELLQSLDGCNRYCVEHNLSQPYTRAQTQVADALSLLYPSAHINGYAQPPRQTDQFPVDFSAESISTGDQVERILLGGKLSVPRMFNGLWQMSSPAWGSASASKMDEALLGLVRHGLVATDMADHYGDAELVYGSFRNRLPFDVADQVIAATKWCVFAPLTEPVSEQTVLAAVQERVERLGGRVELLQFHWQDYDNKDYLVIIKYLVQLTQTRPDLVSAIGLCNFDAKRTEEVCEYMVHETGEVGIVSNQVQFSLIDSRPIFAMAAVCATYKIHLLTYGSFCGGFLSDKWLNRGAPDGYGEKIPLTPSQRKYLDMIYTWGDWKDFSHLLTTLHDIALVHQVDVANVATRWVLQRPEVGAVIVGTRLGVSSNAEANLQAFTFELSPDEIATIELAALGEGRAKALKLFKEVGDCGQEYR</sequence>
<keyword evidence="2" id="KW-1185">Reference proteome</keyword>
<reference evidence="1" key="1">
    <citation type="submission" date="2017-08" db="EMBL/GenBank/DDBJ databases">
        <authorList>
            <person name="Cuomo C."/>
            <person name="Billmyre B."/>
            <person name="Heitman J."/>
        </authorList>
    </citation>
    <scope>NUCLEOTIDE SEQUENCE</scope>
    <source>
        <strain evidence="1">CBS 12478</strain>
    </source>
</reference>
<dbReference type="Gene3D" id="3.20.20.100">
    <property type="entry name" value="NADP-dependent oxidoreductase domain"/>
    <property type="match status" value="1"/>
</dbReference>